<gene>
    <name evidence="1" type="ORF">UFOVP231_22</name>
</gene>
<accession>A0A6J7WTE4</accession>
<proteinExistence type="predicted"/>
<name>A0A6J7WTE4_9CAUD</name>
<organism evidence="1">
    <name type="scientific">uncultured Caudovirales phage</name>
    <dbReference type="NCBI Taxonomy" id="2100421"/>
    <lineage>
        <taxon>Viruses</taxon>
        <taxon>Duplodnaviria</taxon>
        <taxon>Heunggongvirae</taxon>
        <taxon>Uroviricota</taxon>
        <taxon>Caudoviricetes</taxon>
        <taxon>Peduoviridae</taxon>
        <taxon>Maltschvirus</taxon>
        <taxon>Maltschvirus maltsch</taxon>
    </lineage>
</organism>
<sequence length="305" mass="33115">MATSGTYAYNPGLGELTLYAYNLIGIRNTAVLQEHMEASRMATNMMLSRWANQGVNLWAVDLQTVYFNQALATLTASGNGTTATLTYATPNTPIYAVGDIITVAGVTPTGYNGTYTVTASSAGSVSFANATTGSQTVAGTVSSSTNASTYSVNPNTVVILDSYIETVNGSGQPIDRLILPISRTEYASYPNKNQVGFSTTYWFDRLLSPTVTLWPVPDNTATSLKYYRVRQIQDANLTSNQNVEIPYLWLEAFAYGLAQRLAVIWAPDKVAILKPMADESYQIAADQNVETAQQYISPMISGYFR</sequence>
<protein>
    <submittedName>
        <fullName evidence="1">Uncharacterized protein</fullName>
    </submittedName>
</protein>
<dbReference type="EMBL" id="LR798279">
    <property type="protein sequence ID" value="CAB5219962.1"/>
    <property type="molecule type" value="Genomic_DNA"/>
</dbReference>
<reference evidence="1" key="1">
    <citation type="submission" date="2020-05" db="EMBL/GenBank/DDBJ databases">
        <authorList>
            <person name="Chiriac C."/>
            <person name="Salcher M."/>
            <person name="Ghai R."/>
            <person name="Kavagutti S V."/>
        </authorList>
    </citation>
    <scope>NUCLEOTIDE SEQUENCE</scope>
</reference>
<evidence type="ECO:0000313" key="1">
    <source>
        <dbReference type="EMBL" id="CAB5219962.1"/>
    </source>
</evidence>